<evidence type="ECO:0000313" key="3">
    <source>
        <dbReference type="Proteomes" id="UP000837801"/>
    </source>
</evidence>
<proteinExistence type="predicted"/>
<organism evidence="2 3">
    <name type="scientific">[Candida] railenensis</name>
    <dbReference type="NCBI Taxonomy" id="45579"/>
    <lineage>
        <taxon>Eukaryota</taxon>
        <taxon>Fungi</taxon>
        <taxon>Dikarya</taxon>
        <taxon>Ascomycota</taxon>
        <taxon>Saccharomycotina</taxon>
        <taxon>Pichiomycetes</taxon>
        <taxon>Debaryomycetaceae</taxon>
        <taxon>Kurtzmaniella</taxon>
    </lineage>
</organism>
<evidence type="ECO:0000256" key="1">
    <source>
        <dbReference type="SAM" id="MobiDB-lite"/>
    </source>
</evidence>
<keyword evidence="3" id="KW-1185">Reference proteome</keyword>
<dbReference type="Proteomes" id="UP000837801">
    <property type="component" value="Unassembled WGS sequence"/>
</dbReference>
<feature type="compositionally biased region" description="Basic and acidic residues" evidence="1">
    <location>
        <begin position="179"/>
        <end position="194"/>
    </location>
</feature>
<name>A0A9P0VZ89_9ASCO</name>
<sequence length="325" mass="35841">MGTVSTGMSIVKYSNFTETVTEIITKTIYVPVYHSVTYSTEHFPTEFNSSIPVSTKDLAEFLSEGQTERYWYPANTAEPEFAYGLDGILHLGHHAISTTQEKCGEQSITTGHHSTVTGGSEDGREEIKVEELLQQDSEGESGEVDEAHFWPQVGQEKLEGLSEVGWPVGGADEQDEVDVEQKELEQNKTEETLHGHTSWVLENGQKKDPPTPAESAEEQEKVPAATATQLNDIFLATPAPASNNIHSNGTELSESVHVTEPNTQSPMSEHFSLRGAPRITRKTFNGVVAHNWSYASTFKGESPQLRYLPVYTTLFFTIAAIPLLL</sequence>
<dbReference type="AlphaFoldDB" id="A0A9P0VZ89"/>
<comment type="caution">
    <text evidence="2">The sequence shown here is derived from an EMBL/GenBank/DDBJ whole genome shotgun (WGS) entry which is preliminary data.</text>
</comment>
<dbReference type="EMBL" id="CAKXYY010000018">
    <property type="protein sequence ID" value="CAH2354647.1"/>
    <property type="molecule type" value="Genomic_DNA"/>
</dbReference>
<accession>A0A9P0VZ89</accession>
<gene>
    <name evidence="2" type="ORF">CLIB1423_18S00518</name>
</gene>
<feature type="region of interest" description="Disordered" evidence="1">
    <location>
        <begin position="165"/>
        <end position="222"/>
    </location>
</feature>
<reference evidence="2" key="1">
    <citation type="submission" date="2022-03" db="EMBL/GenBank/DDBJ databases">
        <authorList>
            <person name="Legras J.-L."/>
            <person name="Devillers H."/>
            <person name="Grondin C."/>
        </authorList>
    </citation>
    <scope>NUCLEOTIDE SEQUENCE</scope>
    <source>
        <strain evidence="2">CLIB 1423</strain>
    </source>
</reference>
<evidence type="ECO:0000313" key="2">
    <source>
        <dbReference type="EMBL" id="CAH2354647.1"/>
    </source>
</evidence>
<protein>
    <submittedName>
        <fullName evidence="2">Uncharacterized protein</fullName>
    </submittedName>
</protein>